<keyword evidence="2" id="KW-1185">Reference proteome</keyword>
<dbReference type="RefSeq" id="WP_231418506.1">
    <property type="nucleotide sequence ID" value="NZ_CP126446.1"/>
</dbReference>
<accession>A0ABY8UZG9</accession>
<evidence type="ECO:0000313" key="2">
    <source>
        <dbReference type="Proteomes" id="UP001236652"/>
    </source>
</evidence>
<sequence>MTKAEKNEVKTSTNRTRKIKDKQMVYVGPNLLQLNTYTVFKGPVPKHVESLIQKQPAVEKLIVPVEQLREAEQASKTKGTLEHRYRTEIEEWLRKGDK</sequence>
<gene>
    <name evidence="1" type="ORF">QNI29_03525</name>
</gene>
<evidence type="ECO:0000313" key="1">
    <source>
        <dbReference type="EMBL" id="WIF98735.1"/>
    </source>
</evidence>
<organism evidence="1 2">
    <name type="scientific">Pontibacillus chungwhensis</name>
    <dbReference type="NCBI Taxonomy" id="265426"/>
    <lineage>
        <taxon>Bacteria</taxon>
        <taxon>Bacillati</taxon>
        <taxon>Bacillota</taxon>
        <taxon>Bacilli</taxon>
        <taxon>Bacillales</taxon>
        <taxon>Bacillaceae</taxon>
        <taxon>Pontibacillus</taxon>
    </lineage>
</organism>
<proteinExistence type="predicted"/>
<reference evidence="1 2" key="1">
    <citation type="submission" date="2023-05" db="EMBL/GenBank/DDBJ databases">
        <title>Comparative genomics reveals the evidence of polycyclic aromatic hydrocarbons degradation in moderately halophilic genus Pontibacillus.</title>
        <authorList>
            <person name="Yang H."/>
            <person name="Qian Z."/>
        </authorList>
    </citation>
    <scope>NUCLEOTIDE SEQUENCE [LARGE SCALE GENOMIC DNA]</scope>
    <source>
        <strain evidence="2">HN14</strain>
    </source>
</reference>
<dbReference type="Proteomes" id="UP001236652">
    <property type="component" value="Chromosome"/>
</dbReference>
<name>A0ABY8UZG9_9BACI</name>
<protein>
    <submittedName>
        <fullName evidence="1">Uncharacterized protein</fullName>
    </submittedName>
</protein>
<dbReference type="EMBL" id="CP126446">
    <property type="protein sequence ID" value="WIF98735.1"/>
    <property type="molecule type" value="Genomic_DNA"/>
</dbReference>